<protein>
    <submittedName>
        <fullName evidence="1">Transposase</fullName>
    </submittedName>
</protein>
<dbReference type="AlphaFoldDB" id="A0A9D7LRD5"/>
<reference evidence="1" key="1">
    <citation type="submission" date="2020-10" db="EMBL/GenBank/DDBJ databases">
        <title>Connecting structure to function with the recovery of over 1000 high-quality activated sludge metagenome-assembled genomes encoding full-length rRNA genes using long-read sequencing.</title>
        <authorList>
            <person name="Singleton C.M."/>
            <person name="Petriglieri F."/>
            <person name="Kristensen J.M."/>
            <person name="Kirkegaard R.H."/>
            <person name="Michaelsen T.Y."/>
            <person name="Andersen M.H."/>
            <person name="Karst S.M."/>
            <person name="Dueholm M.S."/>
            <person name="Nielsen P.H."/>
            <person name="Albertsen M."/>
        </authorList>
    </citation>
    <scope>NUCLEOTIDE SEQUENCE</scope>
    <source>
        <strain evidence="1">OdNE_18-Q3-R46-58_BAT3C.305</strain>
    </source>
</reference>
<evidence type="ECO:0000313" key="1">
    <source>
        <dbReference type="EMBL" id="MBK8890768.1"/>
    </source>
</evidence>
<accession>A0A9D7LRD5</accession>
<organism evidence="1 2">
    <name type="scientific">Candidatus Dechloromonas phosphorivorans</name>
    <dbReference type="NCBI Taxonomy" id="2899244"/>
    <lineage>
        <taxon>Bacteria</taxon>
        <taxon>Pseudomonadati</taxon>
        <taxon>Pseudomonadota</taxon>
        <taxon>Betaproteobacteria</taxon>
        <taxon>Rhodocyclales</taxon>
        <taxon>Azonexaceae</taxon>
        <taxon>Dechloromonas</taxon>
    </lineage>
</organism>
<sequence>MTEQMTELKQRLVVSRKQDGRCCYDPQAKRELIEACFLPGISVAKLALAHGINANLLRTCRRCTALRIG</sequence>
<comment type="caution">
    <text evidence="1">The sequence shown here is derived from an EMBL/GenBank/DDBJ whole genome shotgun (WGS) entry which is preliminary data.</text>
</comment>
<dbReference type="Proteomes" id="UP000808146">
    <property type="component" value="Unassembled WGS sequence"/>
</dbReference>
<evidence type="ECO:0000313" key="2">
    <source>
        <dbReference type="Proteomes" id="UP000808146"/>
    </source>
</evidence>
<name>A0A9D7LRD5_9RHOO</name>
<dbReference type="EMBL" id="JADKBR010000015">
    <property type="protein sequence ID" value="MBK8890768.1"/>
    <property type="molecule type" value="Genomic_DNA"/>
</dbReference>
<gene>
    <name evidence="1" type="ORF">IPN75_10415</name>
</gene>
<proteinExistence type="predicted"/>